<evidence type="ECO:0000259" key="1">
    <source>
        <dbReference type="PROSITE" id="PS51029"/>
    </source>
</evidence>
<dbReference type="SMART" id="SM00595">
    <property type="entry name" value="MADF"/>
    <property type="match status" value="1"/>
</dbReference>
<reference evidence="2" key="1">
    <citation type="submission" date="2022-07" db="EMBL/GenBank/DDBJ databases">
        <authorList>
            <person name="Trinca V."/>
            <person name="Uliana J.V.C."/>
            <person name="Torres T.T."/>
            <person name="Ward R.J."/>
            <person name="Monesi N."/>
        </authorList>
    </citation>
    <scope>NUCLEOTIDE SEQUENCE</scope>
    <source>
        <strain evidence="2">HSMRA1968</strain>
        <tissue evidence="2">Whole embryos</tissue>
    </source>
</reference>
<proteinExistence type="predicted"/>
<dbReference type="InterPro" id="IPR006578">
    <property type="entry name" value="MADF-dom"/>
</dbReference>
<sequence>MSKYALEEQLIMEVESHPILYDKRHNDHKSRPKVDRAWAEIASVMNEDEEFVRKKWKNLKDTFRTKFRDMKLQPSGSKGGKKK</sequence>
<evidence type="ECO:0000313" key="3">
    <source>
        <dbReference type="Proteomes" id="UP001151699"/>
    </source>
</evidence>
<dbReference type="EMBL" id="WJQU01000001">
    <property type="protein sequence ID" value="KAJ6648032.1"/>
    <property type="molecule type" value="Genomic_DNA"/>
</dbReference>
<comment type="caution">
    <text evidence="2">The sequence shown here is derived from an EMBL/GenBank/DDBJ whole genome shotgun (WGS) entry which is preliminary data.</text>
</comment>
<dbReference type="PROSITE" id="PS51029">
    <property type="entry name" value="MADF"/>
    <property type="match status" value="1"/>
</dbReference>
<dbReference type="GO" id="GO:0006357">
    <property type="term" value="P:regulation of transcription by RNA polymerase II"/>
    <property type="evidence" value="ECO:0007669"/>
    <property type="project" value="TreeGrafter"/>
</dbReference>
<accession>A0A9Q0NCY5</accession>
<feature type="domain" description="MADF" evidence="1">
    <location>
        <begin position="9"/>
        <end position="83"/>
    </location>
</feature>
<dbReference type="AlphaFoldDB" id="A0A9Q0NCY5"/>
<dbReference type="PANTHER" id="PTHR12243">
    <property type="entry name" value="MADF DOMAIN TRANSCRIPTION FACTOR"/>
    <property type="match status" value="1"/>
</dbReference>
<gene>
    <name evidence="2" type="ORF">Bhyg_03257</name>
</gene>
<protein>
    <recommendedName>
        <fullName evidence="1">MADF domain-containing protein</fullName>
    </recommendedName>
</protein>
<feature type="non-terminal residue" evidence="2">
    <location>
        <position position="83"/>
    </location>
</feature>
<dbReference type="Proteomes" id="UP001151699">
    <property type="component" value="Chromosome A"/>
</dbReference>
<dbReference type="OrthoDB" id="7917732at2759"/>
<dbReference type="GO" id="GO:0005667">
    <property type="term" value="C:transcription regulator complex"/>
    <property type="evidence" value="ECO:0007669"/>
    <property type="project" value="TreeGrafter"/>
</dbReference>
<organism evidence="2 3">
    <name type="scientific">Pseudolycoriella hygida</name>
    <dbReference type="NCBI Taxonomy" id="35572"/>
    <lineage>
        <taxon>Eukaryota</taxon>
        <taxon>Metazoa</taxon>
        <taxon>Ecdysozoa</taxon>
        <taxon>Arthropoda</taxon>
        <taxon>Hexapoda</taxon>
        <taxon>Insecta</taxon>
        <taxon>Pterygota</taxon>
        <taxon>Neoptera</taxon>
        <taxon>Endopterygota</taxon>
        <taxon>Diptera</taxon>
        <taxon>Nematocera</taxon>
        <taxon>Sciaroidea</taxon>
        <taxon>Sciaridae</taxon>
        <taxon>Pseudolycoriella</taxon>
    </lineage>
</organism>
<dbReference type="GO" id="GO:0005634">
    <property type="term" value="C:nucleus"/>
    <property type="evidence" value="ECO:0007669"/>
    <property type="project" value="TreeGrafter"/>
</dbReference>
<dbReference type="PANTHER" id="PTHR12243:SF67">
    <property type="entry name" value="COREPRESSOR OF PANGOLIN, ISOFORM A-RELATED"/>
    <property type="match status" value="1"/>
</dbReference>
<keyword evidence="3" id="KW-1185">Reference proteome</keyword>
<name>A0A9Q0NCY5_9DIPT</name>
<evidence type="ECO:0000313" key="2">
    <source>
        <dbReference type="EMBL" id="KAJ6648032.1"/>
    </source>
</evidence>
<dbReference type="Pfam" id="PF10545">
    <property type="entry name" value="MADF_DNA_bdg"/>
    <property type="match status" value="1"/>
</dbReference>
<dbReference type="InterPro" id="IPR039353">
    <property type="entry name" value="TF_Adf1"/>
</dbReference>